<feature type="compositionally biased region" description="Polar residues" evidence="1">
    <location>
        <begin position="355"/>
        <end position="379"/>
    </location>
</feature>
<feature type="compositionally biased region" description="Pro residues" evidence="1">
    <location>
        <begin position="627"/>
        <end position="649"/>
    </location>
</feature>
<feature type="compositionally biased region" description="Gly residues" evidence="1">
    <location>
        <begin position="189"/>
        <end position="199"/>
    </location>
</feature>
<sequence length="733" mass="73358">MRRGADRRRYRPTPRSPWRSLTLACCVILVHLVSASESPSSLSVNDTTLSPPRGAFGNAHASSSSSPALLKLRRAAGVYRGAIASPSAPLAEAASPPPLTTSRLARNADSHRSTGPKPRQLRQVLGNLLNQTTSSGGDSSGDQSGSQSKKDDTSGGSVTGGTGGTNQTGGAGGGASGFDEENPPAQGTPQGGAVGGSGGDATQPPGGTVEGGAPPQGGTPPVNQTTGSSPGPAPGPAPSPAPGSTPGSATGSAPGGGSTGAPGSGSGTNTSTPSPNPPATAPTNATQNPPATTPGSPTPIPTPTAPTNSTQIPGGGSSQSGGQQGGGQPGGDASHNPTQKPPKQQQPGSSGTGGDQSKQPGRSPQPHINPTDNSTQPGQPWNVPDSTLIPLPAPTVSTPLPGGNTSTNTGGTGNATAGAPGSLNTNSGGGSGSGSNTWAIVGGVVGGIVLLASAIFIVYRLTQRRFSSLEDEGAEIRWPELNPDGQEVSANTSTLYPLGTTRTGGAGIEMESDKSEWGDEMDYATHERNALNAIPGREAYLARGPTLHARQMSYGALAMQSRSEVGMSPDGYFDSSSEGLRKNPSSQGSYPPSPPNLMAYGGGGGVPPPPVPGMSPHHYGGAIYPGPGQPLPGNHSPPPGGPAHMPPFPFTSSHPSLEGSVKPYSQEQAAASQHRAQKPSSDSIDNYYPEFEPRADTPQHFAVTNPDRASSEVGAGNMDPQKLRHQLSIKAVA</sequence>
<dbReference type="InParanoid" id="U5H3W9"/>
<reference evidence="5" key="4">
    <citation type="submission" date="2015-06" db="UniProtKB">
        <authorList>
            <consortium name="EnsemblFungi"/>
        </authorList>
    </citation>
    <scope>IDENTIFICATION</scope>
</reference>
<feature type="compositionally biased region" description="Low complexity" evidence="1">
    <location>
        <begin position="131"/>
        <end position="147"/>
    </location>
</feature>
<keyword evidence="2" id="KW-0472">Membrane</keyword>
<dbReference type="STRING" id="683840.U5H3W9"/>
<evidence type="ECO:0000256" key="1">
    <source>
        <dbReference type="SAM" id="MobiDB-lite"/>
    </source>
</evidence>
<feature type="compositionally biased region" description="Pro residues" evidence="1">
    <location>
        <begin position="231"/>
        <end position="243"/>
    </location>
</feature>
<feature type="compositionally biased region" description="Low complexity" evidence="1">
    <location>
        <begin position="398"/>
        <end position="426"/>
    </location>
</feature>
<feature type="compositionally biased region" description="Gly residues" evidence="1">
    <location>
        <begin position="157"/>
        <end position="176"/>
    </location>
</feature>
<proteinExistence type="predicted"/>
<feature type="compositionally biased region" description="Polar residues" evidence="1">
    <location>
        <begin position="488"/>
        <end position="501"/>
    </location>
</feature>
<feature type="compositionally biased region" description="Gly residues" evidence="1">
    <location>
        <begin position="313"/>
        <end position="330"/>
    </location>
</feature>
<dbReference type="EMBL" id="GL541656">
    <property type="protein sequence ID" value="KDE07752.1"/>
    <property type="molecule type" value="Genomic_DNA"/>
</dbReference>
<keyword evidence="2" id="KW-1133">Transmembrane helix</keyword>
<feature type="region of interest" description="Disordered" evidence="1">
    <location>
        <begin position="481"/>
        <end position="506"/>
    </location>
</feature>
<evidence type="ECO:0000256" key="3">
    <source>
        <dbReference type="SAM" id="SignalP"/>
    </source>
</evidence>
<dbReference type="HOGENOM" id="CLU_388408_0_0_1"/>
<dbReference type="AlphaFoldDB" id="U5H3W9"/>
<evidence type="ECO:0000313" key="4">
    <source>
        <dbReference type="EMBL" id="KDE07752.1"/>
    </source>
</evidence>
<dbReference type="OMA" id="RRNEPRM"/>
<feature type="region of interest" description="Disordered" evidence="1">
    <location>
        <begin position="567"/>
        <end position="733"/>
    </location>
</feature>
<feature type="signal peptide" evidence="3">
    <location>
        <begin position="1"/>
        <end position="35"/>
    </location>
</feature>
<feature type="transmembrane region" description="Helical" evidence="2">
    <location>
        <begin position="438"/>
        <end position="459"/>
    </location>
</feature>
<reference evidence="6" key="1">
    <citation type="submission" date="2010-11" db="EMBL/GenBank/DDBJ databases">
        <title>The genome sequence of Microbotryum violaceum strain p1A1 Lamole.</title>
        <authorList>
            <person name="Cuomo C."/>
            <person name="Perlin M."/>
            <person name="Young S.K."/>
            <person name="Zeng Q."/>
            <person name="Gargeya S."/>
            <person name="Alvarado L."/>
            <person name="Berlin A."/>
            <person name="Chapman S.B."/>
            <person name="Chen Z."/>
            <person name="Freedman E."/>
            <person name="Gellesch M."/>
            <person name="Goldberg J."/>
            <person name="Griggs A."/>
            <person name="Gujja S."/>
            <person name="Heilman E."/>
            <person name="Heiman D."/>
            <person name="Howarth C."/>
            <person name="Mehta T."/>
            <person name="Neiman D."/>
            <person name="Pearson M."/>
            <person name="Roberts A."/>
            <person name="Saif S."/>
            <person name="Shea T."/>
            <person name="Shenoy N."/>
            <person name="Sisk P."/>
            <person name="Stolte C."/>
            <person name="Sykes S."/>
            <person name="White J."/>
            <person name="Yandava C."/>
            <person name="Haas B."/>
            <person name="Nusbaum C."/>
            <person name="Birren B."/>
        </authorList>
    </citation>
    <scope>NUCLEOTIDE SEQUENCE [LARGE SCALE GENOMIC DNA]</scope>
    <source>
        <strain evidence="6">p1A1 Lamole</strain>
    </source>
</reference>
<protein>
    <submittedName>
        <fullName evidence="4 5">Uncharacterized protein</fullName>
    </submittedName>
</protein>
<keyword evidence="3" id="KW-0732">Signal</keyword>
<reference evidence="4 6" key="3">
    <citation type="journal article" date="2015" name="BMC Genomics">
        <title>Sex and parasites: genomic and transcriptomic analysis of Microbotryum lychnidis-dioicae, the biotrophic and plant-castrating anther smut fungus.</title>
        <authorList>
            <person name="Perlin M.H."/>
            <person name="Amselem J."/>
            <person name="Fontanillas E."/>
            <person name="Toh S.S."/>
            <person name="Chen Z."/>
            <person name="Goldberg J."/>
            <person name="Duplessis S."/>
            <person name="Henrissat B."/>
            <person name="Young S."/>
            <person name="Zeng Q."/>
            <person name="Aguileta G."/>
            <person name="Petit E."/>
            <person name="Badouin H."/>
            <person name="Andrews J."/>
            <person name="Razeeq D."/>
            <person name="Gabaldon T."/>
            <person name="Quesneville H."/>
            <person name="Giraud T."/>
            <person name="Hood M.E."/>
            <person name="Schultz D.J."/>
            <person name="Cuomo C.A."/>
        </authorList>
    </citation>
    <scope>NUCLEOTIDE SEQUENCE [LARGE SCALE GENOMIC DNA]</scope>
    <source>
        <strain evidence="6">p1A1 Lamole</strain>
        <strain evidence="4">P1A1 Lamole</strain>
    </source>
</reference>
<dbReference type="EMBL" id="AEIJ01000201">
    <property type="status" value="NOT_ANNOTATED_CDS"/>
    <property type="molecule type" value="Genomic_DNA"/>
</dbReference>
<feature type="compositionally biased region" description="Low complexity" evidence="1">
    <location>
        <begin position="281"/>
        <end position="295"/>
    </location>
</feature>
<dbReference type="Proteomes" id="UP000017200">
    <property type="component" value="Unassembled WGS sequence"/>
</dbReference>
<keyword evidence="2" id="KW-0812">Transmembrane</keyword>
<feature type="chain" id="PRO_5009724407" evidence="3">
    <location>
        <begin position="36"/>
        <end position="733"/>
    </location>
</feature>
<accession>U5H3W9</accession>
<feature type="compositionally biased region" description="Gly residues" evidence="1">
    <location>
        <begin position="253"/>
        <end position="266"/>
    </location>
</feature>
<gene>
    <name evidence="4" type="ORF">MVLG_02024</name>
</gene>
<dbReference type="PRINTS" id="PR01217">
    <property type="entry name" value="PRICHEXTENSN"/>
</dbReference>
<evidence type="ECO:0000256" key="2">
    <source>
        <dbReference type="SAM" id="Phobius"/>
    </source>
</evidence>
<dbReference type="EnsemblFungi" id="MVLG_02024T0">
    <property type="protein sequence ID" value="MVLG_02024T0"/>
    <property type="gene ID" value="MVLG_02024"/>
</dbReference>
<name>U5H3W9_USTV1</name>
<feature type="region of interest" description="Disordered" evidence="1">
    <location>
        <begin position="88"/>
        <end position="432"/>
    </location>
</feature>
<reference evidence="4" key="2">
    <citation type="submission" date="2010-11" db="EMBL/GenBank/DDBJ databases">
        <authorList>
            <consortium name="The Broad Institute Genome Sequencing Platform"/>
            <person name="Earl A."/>
            <person name="Ward D."/>
            <person name="Feldgarden M."/>
            <person name="Gevers D."/>
            <person name="Butler R."/>
            <person name="Young S.K."/>
            <person name="Zeng Q."/>
            <person name="Gargeya S."/>
            <person name="Fitzgerald M."/>
            <person name="Haas B."/>
            <person name="Abouelleil A."/>
            <person name="Alvarado L."/>
            <person name="Arachchi H.M."/>
            <person name="Berlin A."/>
            <person name="Brown A."/>
            <person name="Chapman S.B."/>
            <person name="Chen Z."/>
            <person name="Dunbar C."/>
            <person name="Freedman E."/>
            <person name="Gearin G."/>
            <person name="Gellesch M."/>
            <person name="Goldberg J."/>
            <person name="Griggs A."/>
            <person name="Gujja S."/>
            <person name="Heilman E."/>
            <person name="Heiman D."/>
            <person name="Howarth C."/>
            <person name="Larson L."/>
            <person name="Lui A."/>
            <person name="MacDonald P.J.P."/>
            <person name="Mehta T."/>
            <person name="Montmayeur A."/>
            <person name="Murphy C."/>
            <person name="Neiman D."/>
            <person name="Pearson M."/>
            <person name="Priest M."/>
            <person name="Roberts A."/>
            <person name="Saif S."/>
            <person name="Shea T."/>
            <person name="Shenoy N."/>
            <person name="Sisk P."/>
            <person name="Stolte C."/>
            <person name="Sykes S."/>
            <person name="White J."/>
            <person name="Yandava C."/>
            <person name="Wortman J."/>
            <person name="Nusbaum C."/>
            <person name="Birren B."/>
        </authorList>
    </citation>
    <scope>NUCLEOTIDE SEQUENCE</scope>
    <source>
        <strain evidence="4">P1A1 Lamole</strain>
    </source>
</reference>
<evidence type="ECO:0000313" key="6">
    <source>
        <dbReference type="Proteomes" id="UP000017200"/>
    </source>
</evidence>
<dbReference type="OrthoDB" id="2538393at2759"/>
<feature type="compositionally biased region" description="Low complexity" evidence="1">
    <location>
        <begin position="337"/>
        <end position="349"/>
    </location>
</feature>
<evidence type="ECO:0000313" key="5">
    <source>
        <dbReference type="EnsemblFungi" id="MVLG_02024T0"/>
    </source>
</evidence>
<keyword evidence="6" id="KW-1185">Reference proteome</keyword>
<organism evidence="4">
    <name type="scientific">Microbotryum lychnidis-dioicae (strain p1A1 Lamole / MvSl-1064)</name>
    <name type="common">Anther smut fungus</name>
    <dbReference type="NCBI Taxonomy" id="683840"/>
    <lineage>
        <taxon>Eukaryota</taxon>
        <taxon>Fungi</taxon>
        <taxon>Dikarya</taxon>
        <taxon>Basidiomycota</taxon>
        <taxon>Pucciniomycotina</taxon>
        <taxon>Microbotryomycetes</taxon>
        <taxon>Microbotryales</taxon>
        <taxon>Microbotryaceae</taxon>
        <taxon>Microbotryum</taxon>
    </lineage>
</organism>